<dbReference type="CDD" id="cd00229">
    <property type="entry name" value="SGNH_hydrolase"/>
    <property type="match status" value="1"/>
</dbReference>
<keyword evidence="3" id="KW-1185">Reference proteome</keyword>
<dbReference type="InterPro" id="IPR036514">
    <property type="entry name" value="SGNH_hydro_sf"/>
</dbReference>
<protein>
    <recommendedName>
        <fullName evidence="1">SGNH hydrolase-type esterase domain-containing protein</fullName>
    </recommendedName>
</protein>
<dbReference type="PANTHER" id="PTHR30383:SF19">
    <property type="entry name" value="FIBRONECTIN TYPE-III DOMAIN-CONTAINING PROTEIN"/>
    <property type="match status" value="1"/>
</dbReference>
<dbReference type="AlphaFoldDB" id="A0A9W8YR59"/>
<evidence type="ECO:0000313" key="3">
    <source>
        <dbReference type="Proteomes" id="UP001140453"/>
    </source>
</evidence>
<organism evidence="2 3">
    <name type="scientific">Gnomoniopsis smithogilvyi</name>
    <dbReference type="NCBI Taxonomy" id="1191159"/>
    <lineage>
        <taxon>Eukaryota</taxon>
        <taxon>Fungi</taxon>
        <taxon>Dikarya</taxon>
        <taxon>Ascomycota</taxon>
        <taxon>Pezizomycotina</taxon>
        <taxon>Sordariomycetes</taxon>
        <taxon>Sordariomycetidae</taxon>
        <taxon>Diaporthales</taxon>
        <taxon>Gnomoniaceae</taxon>
        <taxon>Gnomoniopsis</taxon>
    </lineage>
</organism>
<evidence type="ECO:0000313" key="2">
    <source>
        <dbReference type="EMBL" id="KAJ4390877.1"/>
    </source>
</evidence>
<dbReference type="SUPFAM" id="SSF52266">
    <property type="entry name" value="SGNH hydrolase"/>
    <property type="match status" value="1"/>
</dbReference>
<dbReference type="EMBL" id="JAPEVB010000003">
    <property type="protein sequence ID" value="KAJ4390877.1"/>
    <property type="molecule type" value="Genomic_DNA"/>
</dbReference>
<dbReference type="Gene3D" id="3.40.50.1110">
    <property type="entry name" value="SGNH hydrolase"/>
    <property type="match status" value="1"/>
</dbReference>
<dbReference type="PANTHER" id="PTHR30383">
    <property type="entry name" value="THIOESTERASE 1/PROTEASE 1/LYSOPHOSPHOLIPASE L1"/>
    <property type="match status" value="1"/>
</dbReference>
<feature type="domain" description="SGNH hydrolase-type esterase" evidence="1">
    <location>
        <begin position="11"/>
        <end position="185"/>
    </location>
</feature>
<dbReference type="GO" id="GO:0004622">
    <property type="term" value="F:phosphatidylcholine lysophospholipase activity"/>
    <property type="evidence" value="ECO:0007669"/>
    <property type="project" value="TreeGrafter"/>
</dbReference>
<comment type="caution">
    <text evidence="2">The sequence shown here is derived from an EMBL/GenBank/DDBJ whole genome shotgun (WGS) entry which is preliminary data.</text>
</comment>
<evidence type="ECO:0000259" key="1">
    <source>
        <dbReference type="Pfam" id="PF13472"/>
    </source>
</evidence>
<dbReference type="Proteomes" id="UP001140453">
    <property type="component" value="Unassembled WGS sequence"/>
</dbReference>
<reference evidence="2" key="1">
    <citation type="submission" date="2022-10" db="EMBL/GenBank/DDBJ databases">
        <title>Tapping the CABI collections for fungal endophytes: first genome assemblies for Collariella, Neodidymelliopsis, Ascochyta clinopodiicola, Didymella pomorum, Didymosphaeria variabile, Neocosmospora piperis and Neocucurbitaria cava.</title>
        <authorList>
            <person name="Hill R."/>
        </authorList>
    </citation>
    <scope>NUCLEOTIDE SEQUENCE</scope>
    <source>
        <strain evidence="2">IMI 355082</strain>
    </source>
</reference>
<gene>
    <name evidence="2" type="ORF">N0V93_004476</name>
</gene>
<sequence>MAAPKHLQILCLGASLVAGFSSMGAVYHPFSHNLVKRLQTIMPGTEIEVEVDGVPGDRVTTGRFIERMKKQFAEGQRRFDWTIVLGATNDIGVFAEVDEIMAALKETWSIPLGHGCKVLAVTVPRATIDKDYPQLVQRRNELNHKIRECKADNFHVFDLHDALPFDQYHASLWDDPIHFTPAGYDFIGDKIGEALARIILSRPS</sequence>
<dbReference type="InterPro" id="IPR013830">
    <property type="entry name" value="SGNH_hydro"/>
</dbReference>
<proteinExistence type="predicted"/>
<accession>A0A9W8YR59</accession>
<dbReference type="Pfam" id="PF13472">
    <property type="entry name" value="Lipase_GDSL_2"/>
    <property type="match status" value="1"/>
</dbReference>
<dbReference type="InterPro" id="IPR051532">
    <property type="entry name" value="Ester_Hydrolysis_Enzymes"/>
</dbReference>
<name>A0A9W8YR59_9PEZI</name>
<dbReference type="OrthoDB" id="408760at2759"/>